<keyword evidence="2" id="KW-1185">Reference proteome</keyword>
<reference evidence="1" key="1">
    <citation type="submission" date="2022-02" db="EMBL/GenBank/DDBJ databases">
        <title>Plant Genome Project.</title>
        <authorList>
            <person name="Zhang R.-G."/>
        </authorList>
    </citation>
    <scope>NUCLEOTIDE SEQUENCE</scope>
    <source>
        <strain evidence="1">AT1</strain>
    </source>
</reference>
<proteinExistence type="predicted"/>
<sequence>MSGDPNEFNFTLEDFDEVLAYLREQFSVEEQQESLGFDYDYDDFGNISLTTEVDPSGLALASSVPVLIETSEYYGQWCLNLSHILA</sequence>
<dbReference type="EMBL" id="CM046391">
    <property type="protein sequence ID" value="KAI8561186.1"/>
    <property type="molecule type" value="Genomic_DNA"/>
</dbReference>
<organism evidence="1 2">
    <name type="scientific">Rhododendron molle</name>
    <name type="common">Chinese azalea</name>
    <name type="synonym">Azalea mollis</name>
    <dbReference type="NCBI Taxonomy" id="49168"/>
    <lineage>
        <taxon>Eukaryota</taxon>
        <taxon>Viridiplantae</taxon>
        <taxon>Streptophyta</taxon>
        <taxon>Embryophyta</taxon>
        <taxon>Tracheophyta</taxon>
        <taxon>Spermatophyta</taxon>
        <taxon>Magnoliopsida</taxon>
        <taxon>eudicotyledons</taxon>
        <taxon>Gunneridae</taxon>
        <taxon>Pentapetalae</taxon>
        <taxon>asterids</taxon>
        <taxon>Ericales</taxon>
        <taxon>Ericaceae</taxon>
        <taxon>Ericoideae</taxon>
        <taxon>Rhodoreae</taxon>
        <taxon>Rhododendron</taxon>
    </lineage>
</organism>
<name>A0ACC0P7N2_RHOML</name>
<accession>A0ACC0P7N2</accession>
<comment type="caution">
    <text evidence="1">The sequence shown here is derived from an EMBL/GenBank/DDBJ whole genome shotgun (WGS) entry which is preliminary data.</text>
</comment>
<gene>
    <name evidence="1" type="ORF">RHMOL_Rhmol04G0318400</name>
</gene>
<evidence type="ECO:0000313" key="2">
    <source>
        <dbReference type="Proteomes" id="UP001062846"/>
    </source>
</evidence>
<dbReference type="Proteomes" id="UP001062846">
    <property type="component" value="Chromosome 4"/>
</dbReference>
<protein>
    <submittedName>
        <fullName evidence="1">Uncharacterized protein</fullName>
    </submittedName>
</protein>
<evidence type="ECO:0000313" key="1">
    <source>
        <dbReference type="EMBL" id="KAI8561186.1"/>
    </source>
</evidence>